<name>A0A914WQG4_9BILA</name>
<dbReference type="AlphaFoldDB" id="A0A914WQG4"/>
<protein>
    <submittedName>
        <fullName evidence="2">Uncharacterized protein</fullName>
    </submittedName>
</protein>
<reference evidence="2" key="1">
    <citation type="submission" date="2022-11" db="UniProtKB">
        <authorList>
            <consortium name="WormBaseParasite"/>
        </authorList>
    </citation>
    <scope>IDENTIFICATION</scope>
</reference>
<proteinExistence type="predicted"/>
<dbReference type="Gene3D" id="3.90.1720.10">
    <property type="entry name" value="endopeptidase domain like (from Nostoc punctiforme)"/>
    <property type="match status" value="1"/>
</dbReference>
<organism evidence="1 2">
    <name type="scientific">Plectus sambesii</name>
    <dbReference type="NCBI Taxonomy" id="2011161"/>
    <lineage>
        <taxon>Eukaryota</taxon>
        <taxon>Metazoa</taxon>
        <taxon>Ecdysozoa</taxon>
        <taxon>Nematoda</taxon>
        <taxon>Chromadorea</taxon>
        <taxon>Plectida</taxon>
        <taxon>Plectina</taxon>
        <taxon>Plectoidea</taxon>
        <taxon>Plectidae</taxon>
        <taxon>Plectus</taxon>
    </lineage>
</organism>
<sequence>MVRTFDEAINESLSSFFGEWHGKIVDRSYGTTRFGQRFALITTKDLWFVVRLYMDEDHLENRRLHWYELTDHKTLEGAAEHVKERTDKLQSATASLCNYADMFYRYPSHPIEMVVMPSECRSNPDAYLKPGDHILTEFMMFATDEAIYVGNGKVIHASTKIVKENTWENFIGSKWITSIVVQVYRIRGRSPEEIVECAREFTKEKHTEREEVKKAHNLNQFATLSACGQELSKFKRKLLRFVRDASSTNVNT</sequence>
<evidence type="ECO:0000313" key="1">
    <source>
        <dbReference type="Proteomes" id="UP000887566"/>
    </source>
</evidence>
<dbReference type="Proteomes" id="UP000887566">
    <property type="component" value="Unplaced"/>
</dbReference>
<accession>A0A914WQG4</accession>
<evidence type="ECO:0000313" key="2">
    <source>
        <dbReference type="WBParaSite" id="PSAMB.scaffold5019size12868.g25716.t1"/>
    </source>
</evidence>
<dbReference type="WBParaSite" id="PSAMB.scaffold5019size12868.g25716.t1">
    <property type="protein sequence ID" value="PSAMB.scaffold5019size12868.g25716.t1"/>
    <property type="gene ID" value="PSAMB.scaffold5019size12868.g25716"/>
</dbReference>
<keyword evidence="1" id="KW-1185">Reference proteome</keyword>